<comment type="caution">
    <text evidence="12">The sequence shown here is derived from an EMBL/GenBank/DDBJ whole genome shotgun (WGS) entry which is preliminary data.</text>
</comment>
<evidence type="ECO:0000259" key="11">
    <source>
        <dbReference type="Pfam" id="PF17407"/>
    </source>
</evidence>
<dbReference type="OrthoDB" id="10251401at2759"/>
<keyword evidence="4 5" id="KW-0539">Nucleus</keyword>
<comment type="subcellular location">
    <subcellularLocation>
        <location evidence="1 5">Nucleus</location>
        <location evidence="1 5">Nucleolus</location>
    </subcellularLocation>
</comment>
<dbReference type="GO" id="GO:0006409">
    <property type="term" value="P:tRNA export from nucleus"/>
    <property type="evidence" value="ECO:0007669"/>
    <property type="project" value="TreeGrafter"/>
</dbReference>
<dbReference type="Pfam" id="PF17404">
    <property type="entry name" value="Nrap_D3"/>
    <property type="match status" value="1"/>
</dbReference>
<proteinExistence type="inferred from homology"/>
<keyword evidence="3 5" id="KW-0694">RNA-binding</keyword>
<evidence type="ECO:0000256" key="1">
    <source>
        <dbReference type="ARBA" id="ARBA00004604"/>
    </source>
</evidence>
<evidence type="ECO:0000256" key="3">
    <source>
        <dbReference type="ARBA" id="ARBA00022884"/>
    </source>
</evidence>
<dbReference type="STRING" id="180088.A0A1J8PEZ9"/>
<dbReference type="Pfam" id="PF03813">
    <property type="entry name" value="Nrap"/>
    <property type="match status" value="1"/>
</dbReference>
<dbReference type="Pfam" id="PF17405">
    <property type="entry name" value="Nrap_D4"/>
    <property type="match status" value="1"/>
</dbReference>
<keyword evidence="5" id="KW-0687">Ribonucleoprotein</keyword>
<dbReference type="InterPro" id="IPR005554">
    <property type="entry name" value="NOL6/Upt22"/>
</dbReference>
<keyword evidence="5" id="KW-0698">rRNA processing</keyword>
<evidence type="ECO:0000259" key="9">
    <source>
        <dbReference type="Pfam" id="PF17405"/>
    </source>
</evidence>
<evidence type="ECO:0000259" key="10">
    <source>
        <dbReference type="Pfam" id="PF17406"/>
    </source>
</evidence>
<evidence type="ECO:0000259" key="8">
    <source>
        <dbReference type="Pfam" id="PF17404"/>
    </source>
</evidence>
<dbReference type="PANTHER" id="PTHR17972:SF0">
    <property type="entry name" value="NUCLEOLAR PROTEIN 6"/>
    <property type="match status" value="1"/>
</dbReference>
<dbReference type="InterPro" id="IPR035367">
    <property type="entry name" value="Nrap_D2"/>
</dbReference>
<dbReference type="EMBL" id="LVVM01006541">
    <property type="protein sequence ID" value="OJA07822.1"/>
    <property type="molecule type" value="Genomic_DNA"/>
</dbReference>
<dbReference type="InterPro" id="IPR035082">
    <property type="entry name" value="Nrap_D1"/>
</dbReference>
<evidence type="ECO:0000256" key="5">
    <source>
        <dbReference type="RuleBase" id="RU364032"/>
    </source>
</evidence>
<dbReference type="GO" id="GO:0034456">
    <property type="term" value="C:UTP-C complex"/>
    <property type="evidence" value="ECO:0007669"/>
    <property type="project" value="TreeGrafter"/>
</dbReference>
<evidence type="ECO:0000256" key="2">
    <source>
        <dbReference type="ARBA" id="ARBA00006674"/>
    </source>
</evidence>
<dbReference type="InterPro" id="IPR035370">
    <property type="entry name" value="Nrap_D5"/>
</dbReference>
<feature type="domain" description="Nrap protein" evidence="9">
    <location>
        <begin position="630"/>
        <end position="848"/>
    </location>
</feature>
<dbReference type="GO" id="GO:0003723">
    <property type="term" value="F:RNA binding"/>
    <property type="evidence" value="ECO:0007669"/>
    <property type="project" value="UniProtKB-KW"/>
</dbReference>
<dbReference type="Pfam" id="PF17407">
    <property type="entry name" value="Nrap_D6"/>
    <property type="match status" value="1"/>
</dbReference>
<dbReference type="Proteomes" id="UP000183567">
    <property type="component" value="Unassembled WGS sequence"/>
</dbReference>
<dbReference type="GO" id="GO:0032040">
    <property type="term" value="C:small-subunit processome"/>
    <property type="evidence" value="ECO:0007669"/>
    <property type="project" value="TreeGrafter"/>
</dbReference>
<evidence type="ECO:0000259" key="6">
    <source>
        <dbReference type="Pfam" id="PF03813"/>
    </source>
</evidence>
<reference evidence="12 13" key="1">
    <citation type="submission" date="2016-03" db="EMBL/GenBank/DDBJ databases">
        <title>Comparative genomics of the ectomycorrhizal sister species Rhizopogon vinicolor and Rhizopogon vesiculosus (Basidiomycota: Boletales) reveals a divergence of the mating type B locus.</title>
        <authorList>
            <person name="Mujic A.B."/>
            <person name="Kuo A."/>
            <person name="Tritt A."/>
            <person name="Lipzen A."/>
            <person name="Chen C."/>
            <person name="Johnson J."/>
            <person name="Sharma A."/>
            <person name="Barry K."/>
            <person name="Grigoriev I.V."/>
            <person name="Spatafora J.W."/>
        </authorList>
    </citation>
    <scope>NUCLEOTIDE SEQUENCE [LARGE SCALE GENOMIC DNA]</scope>
    <source>
        <strain evidence="12 13">AM-OR11-056</strain>
    </source>
</reference>
<feature type="domain" description="Nrap protein" evidence="8">
    <location>
        <begin position="472"/>
        <end position="616"/>
    </location>
</feature>
<sequence length="1142" mass="126395">MDMSESDRHGEGPLTGHELKDIKDAADLYQSGSFKLQIDALLPNVRPKESARQQLDRFLLSLRNHILSLPSITPQNPLTAAQTLAKQGVAVPFVHPLPSRDDKWKVAFEPPMEINIVGSWGNGIAVKKKNGGRFGVDLSVEMPHSLFQEKDYLDGRFFHKKSYYLAVLAQSISISFDVDTLYASPLGDPRLTTLNNNVADILAGSTSHDFSKSHADIYIIPILPSPNPLPPAKLSPSHSNVRIPSVLPSPSPIYNNAVLLSTYPKLALLSTHQLKHSSPAFHDAHTLLRVWANQRGYGDGELCVKGFEAKGSFWTGLLRLLVSGEEPVATKSGNAKLRRPLGKGLSSYQLFKAALDFLAKQKFGETPAFTKTVDGHKYPPEEYIAHHPAVFVDRTSTINFLSDVPLTSLDLLSHDAKETLEQLNNPGTSDDMFAECFLKSERGLFTRFDAVIGQVNLILTECILLTFCRVDLPQATLNQSALAVVEHGSPDAALLASVASILRRGLGDRTKAIAILQPGTPFRPISSAQSPSTSTVHIGLIYDLAHAFRLVDHGPSAENQDSSVAEEFRHLWGNRAELRRFKDGRIAESVVWEVATSDERAHIPVSIIRHLLQLHFGISAEHVRTLQTSFDSMLRLPDDVRRLHRAAGGYKAAVTAFDDIVRSLKALDEQLPLALLNVSPISEYLRYTSTFAPLPVPASTLMALPESLRFLPTIPIILEFEKSSKWPDDLKAIQKVKLAFFESIARSLMASKPGLKASVAIGDSSNPFQGLATLEIFTAEGWSFSASIWHDREATLLDRIIGSSKTLAPSDQEHSVREQREAKAARELYTRTFIHSPRHHRAITNLCHKYSAYSGTVRLVKRWLAVHWLLRSHVSEEAIEIICARPFVGGKQASTEDAATVPHSKERGFALVIEFLGDWKWEEPLFIPLYEDNTPAPAPEIVAVSAKQGVWTLSTAEDRTGRMWTSYGPDYVSAHRLRALAKEAIKIIQDAETDSDVKRLFSHSTDDYDVVIELNSAVLPRYYQNVNANSSVWSRSSHSGVVESTPRPGFDPLPLFLADLQSTFADTLKFFADPFGGDRIGAIWLPDLKVPRPFRALAGFSSEPLPKEDKAKDKELVVLNRQSVLDDIERLGSGLIKNIVTR</sequence>
<evidence type="ECO:0000256" key="4">
    <source>
        <dbReference type="ARBA" id="ARBA00023242"/>
    </source>
</evidence>
<evidence type="ECO:0000313" key="13">
    <source>
        <dbReference type="Proteomes" id="UP000183567"/>
    </source>
</evidence>
<dbReference type="Gene3D" id="3.30.70.3030">
    <property type="match status" value="1"/>
</dbReference>
<name>A0A1J8PEZ9_9AGAM</name>
<feature type="domain" description="Nrap protein" evidence="6">
    <location>
        <begin position="136"/>
        <end position="275"/>
    </location>
</feature>
<feature type="domain" description="Nrap protein" evidence="7">
    <location>
        <begin position="280"/>
        <end position="439"/>
    </location>
</feature>
<feature type="domain" description="Nrap protein" evidence="11">
    <location>
        <begin position="1006"/>
        <end position="1139"/>
    </location>
</feature>
<evidence type="ECO:0000313" key="12">
    <source>
        <dbReference type="EMBL" id="OJA07822.1"/>
    </source>
</evidence>
<dbReference type="AlphaFoldDB" id="A0A1J8PEZ9"/>
<feature type="domain" description="Nrap protein" evidence="10">
    <location>
        <begin position="850"/>
        <end position="1003"/>
    </location>
</feature>
<dbReference type="InterPro" id="IPR035371">
    <property type="entry name" value="Nrap_D6"/>
</dbReference>
<keyword evidence="5" id="KW-0690">Ribosome biogenesis</keyword>
<dbReference type="GO" id="GO:0032545">
    <property type="term" value="C:CURI complex"/>
    <property type="evidence" value="ECO:0007669"/>
    <property type="project" value="TreeGrafter"/>
</dbReference>
<evidence type="ECO:0000259" key="7">
    <source>
        <dbReference type="Pfam" id="PF17403"/>
    </source>
</evidence>
<dbReference type="Gene3D" id="1.10.1410.10">
    <property type="match status" value="1"/>
</dbReference>
<dbReference type="Pfam" id="PF17403">
    <property type="entry name" value="Nrap_D2"/>
    <property type="match status" value="1"/>
</dbReference>
<dbReference type="PANTHER" id="PTHR17972">
    <property type="entry name" value="NUCLEOLAR RNA-ASSOCIATED PROTEIN"/>
    <property type="match status" value="1"/>
</dbReference>
<keyword evidence="13" id="KW-1185">Reference proteome</keyword>
<dbReference type="InterPro" id="IPR035369">
    <property type="entry name" value="Nrap_D4"/>
</dbReference>
<organism evidence="12 13">
    <name type="scientific">Rhizopogon vesiculosus</name>
    <dbReference type="NCBI Taxonomy" id="180088"/>
    <lineage>
        <taxon>Eukaryota</taxon>
        <taxon>Fungi</taxon>
        <taxon>Dikarya</taxon>
        <taxon>Basidiomycota</taxon>
        <taxon>Agaricomycotina</taxon>
        <taxon>Agaricomycetes</taxon>
        <taxon>Agaricomycetidae</taxon>
        <taxon>Boletales</taxon>
        <taxon>Suillineae</taxon>
        <taxon>Rhizopogonaceae</taxon>
        <taxon>Rhizopogon</taxon>
    </lineage>
</organism>
<dbReference type="GO" id="GO:0006364">
    <property type="term" value="P:rRNA processing"/>
    <property type="evidence" value="ECO:0007669"/>
    <property type="project" value="UniProtKB-KW"/>
</dbReference>
<accession>A0A1J8PEZ9</accession>
<gene>
    <name evidence="12" type="ORF">AZE42_03418</name>
</gene>
<dbReference type="InterPro" id="IPR035368">
    <property type="entry name" value="Nrap_D3"/>
</dbReference>
<dbReference type="Pfam" id="PF17406">
    <property type="entry name" value="Nrap_D5"/>
    <property type="match status" value="1"/>
</dbReference>
<protein>
    <recommendedName>
        <fullName evidence="5">U3 small nucleolar RNA-associated protein 22</fullName>
    </recommendedName>
</protein>
<comment type="similarity">
    <text evidence="2 5">Belongs to the NRAP family.</text>
</comment>